<evidence type="ECO:0000256" key="4">
    <source>
        <dbReference type="SAM" id="SignalP"/>
    </source>
</evidence>
<dbReference type="InterPro" id="IPR013128">
    <property type="entry name" value="Peptidase_C1A"/>
</dbReference>
<keyword evidence="2 4" id="KW-0732">Signal</keyword>
<accession>V6TWL6</accession>
<feature type="signal peptide" evidence="4">
    <location>
        <begin position="1"/>
        <end position="25"/>
    </location>
</feature>
<reference evidence="6 7" key="2">
    <citation type="journal article" date="2013" name="Genome Biol. Evol.">
        <title>Genome sequencing of Giardia lamblia genotypes A2 and B isolates (DH and GS) and comparative analysis with the genomes of genotypes A1 and E (WB and Pig).</title>
        <authorList>
            <person name="Adam R.D."/>
            <person name="Dahlstrom E.W."/>
            <person name="Martens C.A."/>
            <person name="Bruno D.P."/>
            <person name="Barbian K.D."/>
            <person name="Ricklefs S.M."/>
            <person name="Hernandez M.M."/>
            <person name="Narla N.P."/>
            <person name="Patel R.B."/>
            <person name="Porcella S.F."/>
            <person name="Nash T.E."/>
        </authorList>
    </citation>
    <scope>NUCLEOTIDE SEQUENCE [LARGE SCALE GENOMIC DNA]</scope>
    <source>
        <strain evidence="6 7">GS</strain>
    </source>
</reference>
<dbReference type="PROSITE" id="PS00139">
    <property type="entry name" value="THIOL_PROTEASE_CYS"/>
    <property type="match status" value="1"/>
</dbReference>
<name>V6TWL6_GIAIN</name>
<proteinExistence type="inferred from homology"/>
<feature type="non-terminal residue" evidence="6">
    <location>
        <position position="1"/>
    </location>
</feature>
<feature type="compositionally biased region" description="Acidic residues" evidence="3">
    <location>
        <begin position="596"/>
        <end position="608"/>
    </location>
</feature>
<dbReference type="VEuPathDB" id="GiardiaDB:DHA2_153121"/>
<dbReference type="InterPro" id="IPR000169">
    <property type="entry name" value="Pept_cys_AS"/>
</dbReference>
<dbReference type="GO" id="GO:0006508">
    <property type="term" value="P:proteolysis"/>
    <property type="evidence" value="ECO:0007669"/>
    <property type="project" value="InterPro"/>
</dbReference>
<protein>
    <submittedName>
        <fullName evidence="6">Cathepsin B-like cysteine proteinase</fullName>
    </submittedName>
</protein>
<dbReference type="VEuPathDB" id="GiardiaDB:QR46_4461"/>
<dbReference type="PANTHER" id="PTHR12411">
    <property type="entry name" value="CYSTEINE PROTEASE FAMILY C1-RELATED"/>
    <property type="match status" value="1"/>
</dbReference>
<dbReference type="InterPro" id="IPR000668">
    <property type="entry name" value="Peptidase_C1A_C"/>
</dbReference>
<evidence type="ECO:0000256" key="2">
    <source>
        <dbReference type="ARBA" id="ARBA00022729"/>
    </source>
</evidence>
<comment type="caution">
    <text evidence="6">The sequence shown here is derived from an EMBL/GenBank/DDBJ whole genome shotgun (WGS) entry which is preliminary data.</text>
</comment>
<evidence type="ECO:0000313" key="7">
    <source>
        <dbReference type="Proteomes" id="UP000018040"/>
    </source>
</evidence>
<dbReference type="SMART" id="SM00645">
    <property type="entry name" value="Pept_C1"/>
    <property type="match status" value="1"/>
</dbReference>
<dbReference type="PROSITE" id="PS00639">
    <property type="entry name" value="THIOL_PROTEASE_HIS"/>
    <property type="match status" value="1"/>
</dbReference>
<dbReference type="AlphaFoldDB" id="V6TWL6"/>
<dbReference type="GO" id="GO:0008234">
    <property type="term" value="F:cysteine-type peptidase activity"/>
    <property type="evidence" value="ECO:0007669"/>
    <property type="project" value="InterPro"/>
</dbReference>
<dbReference type="OrthoDB" id="640249at2759"/>
<feature type="domain" description="Peptidase C1A papain C-terminal" evidence="5">
    <location>
        <begin position="69"/>
        <end position="293"/>
    </location>
</feature>
<evidence type="ECO:0000313" key="6">
    <source>
        <dbReference type="EMBL" id="ESU42742.1"/>
    </source>
</evidence>
<dbReference type="VEuPathDB" id="GiardiaDB:GL50581_498"/>
<dbReference type="CDD" id="cd02620">
    <property type="entry name" value="Peptidase_C1A_CathepsinB"/>
    <property type="match status" value="1"/>
</dbReference>
<sequence>VPGAGRENKMTVLLFFLLLLHSAFTRDSSRLRESEDQTDPEGGTIFPSDDEYNELPEGPGDADMARAALPVNFTYRNHKCVQIINQGSCGCCYAAATVEMVTARRCLQFNDSKLVSLEDLVTCDHTKYLNVQNNGCRGGNALASLKFGETTGMVYDTCEDYWNRTYPYPTETCKTVCKDKRPKDRTIKNKAPYRLSGVDAMMRDIYQNGPIAVSMYLANDFPPKDKKSIYVSGPNTKLSGGHAVMIVGWGEENGVPYWDCANTYGTNWGDHGYFRIKRGSNELKIETWPGAALPIASNSQPETPSNGTISVETDKTYVAGYEVAISYKDIATPAELQLKSEAGAATSLVKLTSSSGTARVTIPRDTTAGTYYLTTKAGDAKSARFSLLPYFTLAFDKASYEGKKGESITLRFTTSLQTPCKLMSGSSVLLELNKGVQSCTVPSSLSSGRHTLTLTTTNTIPTLSASVLLIIEEKHDETAVITITAPTAGAKVMALAESMRVSYTTTGKSGNLLLQAYCGDKLKDVLAAGLSSSGSIDIRLPSAYGDCSTIYLRLRSESSPFVYADVGPLNVTSYSYLTDDLPAPSDKDEPTPDPDPQPDPEPEPEPEPTPDPTGDVALFISEPSAQTVWTPGGAVTIRWTSNLTASNEVTILLYELVGSKSYLRHTFTRTAPNTGLYTDTLPASVPSGLSYFVRLRSSNPMFTNTSENFTVKASKYLIRDFPDATALGDPLSFTISRYGFALLSSQRRFSITVMHAGEEVCTLDETEGAIGLNTIYLDSCAEKMQRALDEKYYLKLCSRNMECIMTPTFTVLDEIN</sequence>
<comment type="similarity">
    <text evidence="1">Belongs to the peptidase C1 family.</text>
</comment>
<gene>
    <name evidence="6" type="ORF">GSB_152402</name>
</gene>
<dbReference type="InterPro" id="IPR025660">
    <property type="entry name" value="Pept_his_AS"/>
</dbReference>
<evidence type="ECO:0000256" key="3">
    <source>
        <dbReference type="SAM" id="MobiDB-lite"/>
    </source>
</evidence>
<feature type="region of interest" description="Disordered" evidence="3">
    <location>
        <begin position="29"/>
        <end position="61"/>
    </location>
</feature>
<dbReference type="VEuPathDB" id="GiardiaDB:GL50803_00114165"/>
<evidence type="ECO:0000259" key="5">
    <source>
        <dbReference type="SMART" id="SM00645"/>
    </source>
</evidence>
<reference evidence="7" key="1">
    <citation type="submission" date="2012-02" db="EMBL/GenBank/DDBJ databases">
        <title>Genome sequencing of Giardia lamblia Genotypes A2 and B isolates (DH and GS) and comparative analysis with the genomes of Genotypes A1 and E (WB and Pig).</title>
        <authorList>
            <person name="Adam R."/>
            <person name="Dahlstrom E."/>
            <person name="Martens C."/>
            <person name="Bruno D."/>
            <person name="Barbian K."/>
            <person name="Porcella S.F."/>
            <person name="Nash T."/>
        </authorList>
    </citation>
    <scope>NUCLEOTIDE SEQUENCE</scope>
    <source>
        <strain evidence="7">GS</strain>
    </source>
</reference>
<dbReference type="FunFam" id="3.90.70.10:FF:000214">
    <property type="entry name" value="Cathepsin B-like cysteine proteinase"/>
    <property type="match status" value="1"/>
</dbReference>
<dbReference type="EMBL" id="AHHH01000071">
    <property type="protein sequence ID" value="ESU42742.1"/>
    <property type="molecule type" value="Genomic_DNA"/>
</dbReference>
<dbReference type="SUPFAM" id="SSF54001">
    <property type="entry name" value="Cysteine proteinases"/>
    <property type="match status" value="1"/>
</dbReference>
<organism evidence="6 7">
    <name type="scientific">Giardia intestinalis</name>
    <name type="common">Giardia lamblia</name>
    <dbReference type="NCBI Taxonomy" id="5741"/>
    <lineage>
        <taxon>Eukaryota</taxon>
        <taxon>Metamonada</taxon>
        <taxon>Diplomonadida</taxon>
        <taxon>Hexamitidae</taxon>
        <taxon>Giardiinae</taxon>
        <taxon>Giardia</taxon>
    </lineage>
</organism>
<feature type="chain" id="PRO_5004752001" evidence="4">
    <location>
        <begin position="26"/>
        <end position="816"/>
    </location>
</feature>
<dbReference type="Gene3D" id="3.90.70.10">
    <property type="entry name" value="Cysteine proteinases"/>
    <property type="match status" value="1"/>
</dbReference>
<evidence type="ECO:0000256" key="1">
    <source>
        <dbReference type="ARBA" id="ARBA00008455"/>
    </source>
</evidence>
<dbReference type="Pfam" id="PF00112">
    <property type="entry name" value="Peptidase_C1"/>
    <property type="match status" value="1"/>
</dbReference>
<dbReference type="InterPro" id="IPR018466">
    <property type="entry name" value="Kre9/Knh1-like_N"/>
</dbReference>
<feature type="region of interest" description="Disordered" evidence="3">
    <location>
        <begin position="577"/>
        <end position="617"/>
    </location>
</feature>
<dbReference type="Pfam" id="PF10342">
    <property type="entry name" value="Kre9_KNH"/>
    <property type="match status" value="1"/>
</dbReference>
<dbReference type="Proteomes" id="UP000018040">
    <property type="component" value="Unassembled WGS sequence"/>
</dbReference>
<dbReference type="InterPro" id="IPR038765">
    <property type="entry name" value="Papain-like_cys_pep_sf"/>
</dbReference>